<comment type="caution">
    <text evidence="3">The sequence shown here is derived from an EMBL/GenBank/DDBJ whole genome shotgun (WGS) entry which is preliminary data.</text>
</comment>
<reference evidence="3 4" key="1">
    <citation type="submission" date="2023-08" db="EMBL/GenBank/DDBJ databases">
        <title>A Necator americanus chromosomal reference genome.</title>
        <authorList>
            <person name="Ilik V."/>
            <person name="Petrzelkova K.J."/>
            <person name="Pardy F."/>
            <person name="Fuh T."/>
            <person name="Niatou-Singa F.S."/>
            <person name="Gouil Q."/>
            <person name="Baker L."/>
            <person name="Ritchie M.E."/>
            <person name="Jex A.R."/>
            <person name="Gazzola D."/>
            <person name="Li H."/>
            <person name="Toshio Fujiwara R."/>
            <person name="Zhan B."/>
            <person name="Aroian R.V."/>
            <person name="Pafco B."/>
            <person name="Schwarz E.M."/>
        </authorList>
    </citation>
    <scope>NUCLEOTIDE SEQUENCE [LARGE SCALE GENOMIC DNA]</scope>
    <source>
        <strain evidence="3 4">Aroian</strain>
        <tissue evidence="3">Whole animal</tissue>
    </source>
</reference>
<dbReference type="PANTHER" id="PTHR22989:SF4">
    <property type="entry name" value="METHYLTRANSFERASE FKBM DOMAIN-CONTAINING PROTEIN"/>
    <property type="match status" value="1"/>
</dbReference>
<keyword evidence="1" id="KW-0812">Transmembrane</keyword>
<feature type="transmembrane region" description="Helical" evidence="1">
    <location>
        <begin position="89"/>
        <end position="108"/>
    </location>
</feature>
<accession>A0ABR1D0X5</accession>
<proteinExistence type="predicted"/>
<dbReference type="InterPro" id="IPR006342">
    <property type="entry name" value="FkbM_mtfrase"/>
</dbReference>
<evidence type="ECO:0000259" key="2">
    <source>
        <dbReference type="Pfam" id="PF05050"/>
    </source>
</evidence>
<dbReference type="Pfam" id="PF05050">
    <property type="entry name" value="Methyltransf_21"/>
    <property type="match status" value="1"/>
</dbReference>
<feature type="domain" description="Methyltransferase FkbM" evidence="2">
    <location>
        <begin position="171"/>
        <end position="340"/>
    </location>
</feature>
<keyword evidence="1" id="KW-0472">Membrane</keyword>
<dbReference type="EMBL" id="JAVFWL010000003">
    <property type="protein sequence ID" value="KAK6744178.1"/>
    <property type="molecule type" value="Genomic_DNA"/>
</dbReference>
<protein>
    <recommendedName>
        <fullName evidence="2">Methyltransferase FkbM domain-containing protein</fullName>
    </recommendedName>
</protein>
<dbReference type="Proteomes" id="UP001303046">
    <property type="component" value="Unassembled WGS sequence"/>
</dbReference>
<keyword evidence="4" id="KW-1185">Reference proteome</keyword>
<name>A0ABR1D0X5_NECAM</name>
<organism evidence="3 4">
    <name type="scientific">Necator americanus</name>
    <name type="common">Human hookworm</name>
    <dbReference type="NCBI Taxonomy" id="51031"/>
    <lineage>
        <taxon>Eukaryota</taxon>
        <taxon>Metazoa</taxon>
        <taxon>Ecdysozoa</taxon>
        <taxon>Nematoda</taxon>
        <taxon>Chromadorea</taxon>
        <taxon>Rhabditida</taxon>
        <taxon>Rhabditina</taxon>
        <taxon>Rhabditomorpha</taxon>
        <taxon>Strongyloidea</taxon>
        <taxon>Ancylostomatidae</taxon>
        <taxon>Bunostominae</taxon>
        <taxon>Necator</taxon>
    </lineage>
</organism>
<dbReference type="PANTHER" id="PTHR22989">
    <property type="entry name" value="UNCHARACTERIZED DUF13 C.ELEGANS"/>
    <property type="match status" value="1"/>
</dbReference>
<evidence type="ECO:0000256" key="1">
    <source>
        <dbReference type="SAM" id="Phobius"/>
    </source>
</evidence>
<evidence type="ECO:0000313" key="3">
    <source>
        <dbReference type="EMBL" id="KAK6744178.1"/>
    </source>
</evidence>
<keyword evidence="1" id="KW-1133">Transmembrane helix</keyword>
<gene>
    <name evidence="3" type="primary">Necator_chrIII.g11859</name>
    <name evidence="3" type="ORF">RB195_011093</name>
</gene>
<sequence length="393" mass="45082">MERLVGTKADSKHRSIRQSKRTLLPTALHLQKPALNRHDSYYLSFVIEALTLKLTIQLKELEFGRLMPLIQPASHDLRRLLHLAKMRCGLLRVVLIPLAGVMTVFLLFNQFLFGDEEPESLFSIFETNATEKAQKVEKAFDEWNKCMVARFEKERKSLGKLWMNFHNLTNQCTAETEVSKIILTPFVNSDETKYYVLSENVSDPSVVVSLGIGADVTAELQLKDKLPQGSEFFGADPVIVPNSELFSRIGIFFPFAVSKESGVVKSEIRENDGSYKQMNAVSIDFVTFLNEMVNRTVIDHLIMDNEGPEYDLVPMIAIDRVIEDNGIVICHMNVEFHEPGPIERLQLFDNVISGILKARRFAPIYNFHWGHQRCFLINYEHPYCVEKYLAQFF</sequence>
<evidence type="ECO:0000313" key="4">
    <source>
        <dbReference type="Proteomes" id="UP001303046"/>
    </source>
</evidence>